<gene>
    <name evidence="7" type="ORF">METZ01_LOCUS121443</name>
</gene>
<evidence type="ECO:0000256" key="3">
    <source>
        <dbReference type="ARBA" id="ARBA00022801"/>
    </source>
</evidence>
<dbReference type="InterPro" id="IPR000917">
    <property type="entry name" value="Sulfatase_N"/>
</dbReference>
<evidence type="ECO:0000256" key="2">
    <source>
        <dbReference type="ARBA" id="ARBA00022723"/>
    </source>
</evidence>
<evidence type="ECO:0000313" key="7">
    <source>
        <dbReference type="EMBL" id="SVA68589.1"/>
    </source>
</evidence>
<name>A0A381XUX9_9ZZZZ</name>
<keyword evidence="4" id="KW-0106">Calcium</keyword>
<comment type="similarity">
    <text evidence="1">Belongs to the sulfatase family.</text>
</comment>
<feature type="region of interest" description="Disordered" evidence="5">
    <location>
        <begin position="372"/>
        <end position="391"/>
    </location>
</feature>
<dbReference type="PROSITE" id="PS00523">
    <property type="entry name" value="SULFATASE_1"/>
    <property type="match status" value="1"/>
</dbReference>
<evidence type="ECO:0000259" key="6">
    <source>
        <dbReference type="Pfam" id="PF00884"/>
    </source>
</evidence>
<dbReference type="Gene3D" id="3.30.1120.10">
    <property type="match status" value="1"/>
</dbReference>
<evidence type="ECO:0000256" key="4">
    <source>
        <dbReference type="ARBA" id="ARBA00022837"/>
    </source>
</evidence>
<keyword evidence="3" id="KW-0378">Hydrolase</keyword>
<dbReference type="InterPro" id="IPR050738">
    <property type="entry name" value="Sulfatase"/>
</dbReference>
<dbReference type="Gene3D" id="3.40.720.10">
    <property type="entry name" value="Alkaline Phosphatase, subunit A"/>
    <property type="match status" value="1"/>
</dbReference>
<organism evidence="7">
    <name type="scientific">marine metagenome</name>
    <dbReference type="NCBI Taxonomy" id="408172"/>
    <lineage>
        <taxon>unclassified sequences</taxon>
        <taxon>metagenomes</taxon>
        <taxon>ecological metagenomes</taxon>
    </lineage>
</organism>
<dbReference type="PANTHER" id="PTHR42693:SF53">
    <property type="entry name" value="ENDO-4-O-SULFATASE"/>
    <property type="match status" value="1"/>
</dbReference>
<dbReference type="PANTHER" id="PTHR42693">
    <property type="entry name" value="ARYLSULFATASE FAMILY MEMBER"/>
    <property type="match status" value="1"/>
</dbReference>
<evidence type="ECO:0000256" key="1">
    <source>
        <dbReference type="ARBA" id="ARBA00008779"/>
    </source>
</evidence>
<dbReference type="AlphaFoldDB" id="A0A381XUX9"/>
<dbReference type="GO" id="GO:0004065">
    <property type="term" value="F:arylsulfatase activity"/>
    <property type="evidence" value="ECO:0007669"/>
    <property type="project" value="TreeGrafter"/>
</dbReference>
<dbReference type="Pfam" id="PF00884">
    <property type="entry name" value="Sulfatase"/>
    <property type="match status" value="1"/>
</dbReference>
<dbReference type="GO" id="GO:0046872">
    <property type="term" value="F:metal ion binding"/>
    <property type="evidence" value="ECO:0007669"/>
    <property type="project" value="UniProtKB-KW"/>
</dbReference>
<keyword evidence="2" id="KW-0479">Metal-binding</keyword>
<dbReference type="InterPro" id="IPR017850">
    <property type="entry name" value="Alkaline_phosphatase_core_sf"/>
</dbReference>
<protein>
    <recommendedName>
        <fullName evidence="6">Sulfatase N-terminal domain-containing protein</fullName>
    </recommendedName>
</protein>
<proteinExistence type="inferred from homology"/>
<accession>A0A381XUX9</accession>
<feature type="domain" description="Sulfatase N-terminal" evidence="6">
    <location>
        <begin position="23"/>
        <end position="317"/>
    </location>
</feature>
<dbReference type="EMBL" id="UINC01016482">
    <property type="protein sequence ID" value="SVA68589.1"/>
    <property type="molecule type" value="Genomic_DNA"/>
</dbReference>
<reference evidence="7" key="1">
    <citation type="submission" date="2018-05" db="EMBL/GenBank/DDBJ databases">
        <authorList>
            <person name="Lanie J.A."/>
            <person name="Ng W.-L."/>
            <person name="Kazmierczak K.M."/>
            <person name="Andrzejewski T.M."/>
            <person name="Davidsen T.M."/>
            <person name="Wayne K.J."/>
            <person name="Tettelin H."/>
            <person name="Glass J.I."/>
            <person name="Rusch D."/>
            <person name="Podicherti R."/>
            <person name="Tsui H.-C.T."/>
            <person name="Winkler M.E."/>
        </authorList>
    </citation>
    <scope>NUCLEOTIDE SEQUENCE</scope>
</reference>
<dbReference type="InterPro" id="IPR024607">
    <property type="entry name" value="Sulfatase_CS"/>
</dbReference>
<dbReference type="SUPFAM" id="SSF53649">
    <property type="entry name" value="Alkaline phosphatase-like"/>
    <property type="match status" value="1"/>
</dbReference>
<evidence type="ECO:0000256" key="5">
    <source>
        <dbReference type="SAM" id="MobiDB-lite"/>
    </source>
</evidence>
<sequence>MKRTFILIVFAAVALAKPLAERPNFILCMADDQGWGDTGYNGHPILKTPVMDEMARTGLRFDRFYSAAAVCSPTRGSVMTGRNPNRFGCFAWGHTLRPQEITVAEALKKAGYTTAHFGKWHIGSMRADGAASPGNSGFDDWFSSPNFYENSPLFSHNGQVIETDGESSHVTTALALDWIANAAKRDQPFLAVIWFGNPHSPHVAVDKYKKMYADQPDGAAHFYGEITAMDAALGELRKGIRKLGVADNTVLWYCSDNGAIPKGSTGGLRARKGSLYEGGIRVPAIIEWPARIKSNRITNMNANTSDIYPTLLELAGAPLPNNQPVLDGTSLVSLLDGKAKRREKPMGFWTYQARGRPRKSRAMLEVLRQEQLAGNQKPAEPEGQIDRQYPTDTLPGHAAWIDGDYKLHRAPVKKNNGEFAYELYHLGDDPKEQQNLLGSTKKFAKRADRMKVGLAAWQKSVVNSLNGGDYR</sequence>